<dbReference type="InterPro" id="IPR009057">
    <property type="entry name" value="Homeodomain-like_sf"/>
</dbReference>
<protein>
    <submittedName>
        <fullName evidence="5">Arabinose operon regulatory protein</fullName>
    </submittedName>
</protein>
<dbReference type="PANTHER" id="PTHR43280">
    <property type="entry name" value="ARAC-FAMILY TRANSCRIPTIONAL REGULATOR"/>
    <property type="match status" value="1"/>
</dbReference>
<evidence type="ECO:0000313" key="6">
    <source>
        <dbReference type="Proteomes" id="UP000366872"/>
    </source>
</evidence>
<evidence type="ECO:0000313" key="5">
    <source>
        <dbReference type="EMBL" id="VGO14190.1"/>
    </source>
</evidence>
<dbReference type="PROSITE" id="PS00041">
    <property type="entry name" value="HTH_ARAC_FAMILY_1"/>
    <property type="match status" value="1"/>
</dbReference>
<dbReference type="SUPFAM" id="SSF46689">
    <property type="entry name" value="Homeodomain-like"/>
    <property type="match status" value="2"/>
</dbReference>
<dbReference type="InterPro" id="IPR018060">
    <property type="entry name" value="HTH_AraC"/>
</dbReference>
<dbReference type="InterPro" id="IPR018062">
    <property type="entry name" value="HTH_AraC-typ_CS"/>
</dbReference>
<reference evidence="5 6" key="1">
    <citation type="submission" date="2019-04" db="EMBL/GenBank/DDBJ databases">
        <authorList>
            <person name="Van Vliet M D."/>
        </authorList>
    </citation>
    <scope>NUCLEOTIDE SEQUENCE [LARGE SCALE GENOMIC DNA]</scope>
    <source>
        <strain evidence="5 6">F1</strain>
    </source>
</reference>
<evidence type="ECO:0000259" key="4">
    <source>
        <dbReference type="PROSITE" id="PS01124"/>
    </source>
</evidence>
<name>A0A6C2U2I7_PONDE</name>
<evidence type="ECO:0000256" key="2">
    <source>
        <dbReference type="ARBA" id="ARBA00023125"/>
    </source>
</evidence>
<feature type="domain" description="HTH araC/xylS-type" evidence="4">
    <location>
        <begin position="163"/>
        <end position="261"/>
    </location>
</feature>
<organism evidence="5 6">
    <name type="scientific">Pontiella desulfatans</name>
    <dbReference type="NCBI Taxonomy" id="2750659"/>
    <lineage>
        <taxon>Bacteria</taxon>
        <taxon>Pseudomonadati</taxon>
        <taxon>Kiritimatiellota</taxon>
        <taxon>Kiritimatiellia</taxon>
        <taxon>Kiritimatiellales</taxon>
        <taxon>Pontiellaceae</taxon>
        <taxon>Pontiella</taxon>
    </lineage>
</organism>
<dbReference type="Proteomes" id="UP000366872">
    <property type="component" value="Unassembled WGS sequence"/>
</dbReference>
<dbReference type="Gene3D" id="1.10.10.60">
    <property type="entry name" value="Homeodomain-like"/>
    <property type="match status" value="2"/>
</dbReference>
<gene>
    <name evidence="5" type="primary">araC_1</name>
    <name evidence="5" type="ORF">PDESU_02749</name>
</gene>
<evidence type="ECO:0000256" key="1">
    <source>
        <dbReference type="ARBA" id="ARBA00023015"/>
    </source>
</evidence>
<dbReference type="AlphaFoldDB" id="A0A6C2U2I7"/>
<evidence type="ECO:0000256" key="3">
    <source>
        <dbReference type="ARBA" id="ARBA00023163"/>
    </source>
</evidence>
<keyword evidence="3" id="KW-0804">Transcription</keyword>
<dbReference type="GO" id="GO:0043565">
    <property type="term" value="F:sequence-specific DNA binding"/>
    <property type="evidence" value="ECO:0007669"/>
    <property type="project" value="InterPro"/>
</dbReference>
<dbReference type="GO" id="GO:0003700">
    <property type="term" value="F:DNA-binding transcription factor activity"/>
    <property type="evidence" value="ECO:0007669"/>
    <property type="project" value="InterPro"/>
</dbReference>
<dbReference type="Pfam" id="PF12833">
    <property type="entry name" value="HTH_18"/>
    <property type="match status" value="1"/>
</dbReference>
<accession>A0A6C2U2I7</accession>
<dbReference type="PROSITE" id="PS01124">
    <property type="entry name" value="HTH_ARAC_FAMILY_2"/>
    <property type="match status" value="1"/>
</dbReference>
<dbReference type="PANTHER" id="PTHR43280:SF28">
    <property type="entry name" value="HTH-TYPE TRANSCRIPTIONAL ACTIVATOR RHAS"/>
    <property type="match status" value="1"/>
</dbReference>
<sequence length="268" mass="30554">MIANFTLRFLASGLQEVGSKWTRAHNPFDECFKLYLPLEGEACCVMEGGQSLRLAPGSLFLINGYRIKQSVCEKRMKVAWLHFVPESLPLRRLLDHSADFQVLEHAAFPRISPEAIASSSHPASGVSSLLGIHGLLLEMIGSVLERSDAESRFRNDPAYLRIAPVLDYLNLHYLDNPPLEEMAALVHLAPNYFHRMFRQVFNTTPYRYMESKRMELARQLLSTTELPIGEIAEECGYENGFYFSRIFKKCLGRAPLVFRKEMRHSTAL</sequence>
<dbReference type="RefSeq" id="WP_136079691.1">
    <property type="nucleotide sequence ID" value="NZ_CAAHFG010000001.1"/>
</dbReference>
<proteinExistence type="predicted"/>
<dbReference type="EMBL" id="CAAHFG010000001">
    <property type="protein sequence ID" value="VGO14190.1"/>
    <property type="molecule type" value="Genomic_DNA"/>
</dbReference>
<dbReference type="SMART" id="SM00342">
    <property type="entry name" value="HTH_ARAC"/>
    <property type="match status" value="1"/>
</dbReference>
<keyword evidence="2" id="KW-0238">DNA-binding</keyword>
<keyword evidence="1" id="KW-0805">Transcription regulation</keyword>
<keyword evidence="6" id="KW-1185">Reference proteome</keyword>